<feature type="transmembrane region" description="Helical" evidence="1">
    <location>
        <begin position="545"/>
        <end position="567"/>
    </location>
</feature>
<sequence>MVKRVALVGPPNVGKSTLFYALTGRYVKTANYPGKTLDLNVGYVRRYGIEVVDLPGVFDPWNPKDEDEKLAIEEALSDKYDAVVVVGAPHAMREALALAEFLSRRKPVVFVFNMADLGTPGAEPEELSAKWGIPVFYTSAARRRGVEELARFLASWTPAGPTPVKLEEVSVKPTARLAGAIFSRPWAAFTLLIVLSAVTVLGLLAAVEGILPWGAEVPGLLPLVEPYLDLVPDYIRALGLPAWLTSLLVNGAWTGVSAFVTFIPYVVAAVALVTFYEESGVIGALARTLEMRFASLGIPGRGLLCLAVGSTCNVPAISTVKVMWGRGNRVLTALLVPYVPCAARLSLFVAVAAAVLANRPYLIPLAVFLPYAASGVAILLASLIYRRALRVEPRVEGLPPTPLMWPSGRIYALKVWAYLKDFLTKAGPLIVLLPLALWPLTAFGPGGFAVDMSHSWLAVFGQALAAAFEPMGIPWQITTSLVAGYIFKELVWAFMGALGAVDLLPALSLPSALALLVFLAFYSACIATTAMLIRQVGLRLTALSLVVQLLLGLAFAYATYFTALALLETFL</sequence>
<evidence type="ECO:0000313" key="3">
    <source>
        <dbReference type="EMBL" id="ABO08747.1"/>
    </source>
</evidence>
<dbReference type="Pfam" id="PF02421">
    <property type="entry name" value="FeoB_N"/>
    <property type="match status" value="1"/>
</dbReference>
<dbReference type="GeneID" id="4909880"/>
<dbReference type="eggNOG" id="arCOG00359">
    <property type="taxonomic scope" value="Archaea"/>
</dbReference>
<dbReference type="SUPFAM" id="SSF52540">
    <property type="entry name" value="P-loop containing nucleoside triphosphate hydrolases"/>
    <property type="match status" value="1"/>
</dbReference>
<organism evidence="3 4">
    <name type="scientific">Pyrobaculum calidifontis (strain DSM 21063 / JCM 11548 / VA1)</name>
    <dbReference type="NCBI Taxonomy" id="410359"/>
    <lineage>
        <taxon>Archaea</taxon>
        <taxon>Thermoproteota</taxon>
        <taxon>Thermoprotei</taxon>
        <taxon>Thermoproteales</taxon>
        <taxon>Thermoproteaceae</taxon>
        <taxon>Pyrobaculum</taxon>
    </lineage>
</organism>
<dbReference type="KEGG" id="pcl:Pcal_1325"/>
<feature type="transmembrane region" description="Helical" evidence="1">
    <location>
        <begin position="186"/>
        <end position="214"/>
    </location>
</feature>
<dbReference type="GO" id="GO:0005886">
    <property type="term" value="C:plasma membrane"/>
    <property type="evidence" value="ECO:0007669"/>
    <property type="project" value="TreeGrafter"/>
</dbReference>
<dbReference type="STRING" id="410359.Pcal_1325"/>
<name>A3MVT0_PYRCJ</name>
<proteinExistence type="predicted"/>
<feature type="transmembrane region" description="Helical" evidence="1">
    <location>
        <begin position="513"/>
        <end position="533"/>
    </location>
</feature>
<dbReference type="Gene3D" id="3.40.50.300">
    <property type="entry name" value="P-loop containing nucleotide triphosphate hydrolases"/>
    <property type="match status" value="1"/>
</dbReference>
<dbReference type="PANTHER" id="PTHR43185">
    <property type="entry name" value="FERROUS IRON TRANSPORT PROTEIN B"/>
    <property type="match status" value="1"/>
</dbReference>
<dbReference type="InterPro" id="IPR050860">
    <property type="entry name" value="FeoB_GTPase"/>
</dbReference>
<gene>
    <name evidence="3" type="ordered locus">Pcal_1325</name>
</gene>
<dbReference type="RefSeq" id="WP_011850005.1">
    <property type="nucleotide sequence ID" value="NC_009073.1"/>
</dbReference>
<protein>
    <submittedName>
        <fullName evidence="3">Small GTP-binding protein</fullName>
    </submittedName>
</protein>
<feature type="transmembrane region" description="Helical" evidence="1">
    <location>
        <begin position="258"/>
        <end position="276"/>
    </location>
</feature>
<dbReference type="InterPro" id="IPR027417">
    <property type="entry name" value="P-loop_NTPase"/>
</dbReference>
<keyword evidence="1" id="KW-0812">Transmembrane</keyword>
<dbReference type="PROSITE" id="PS51711">
    <property type="entry name" value="G_FEOB"/>
    <property type="match status" value="1"/>
</dbReference>
<dbReference type="InterPro" id="IPR005225">
    <property type="entry name" value="Small_GTP-bd"/>
</dbReference>
<dbReference type="InterPro" id="IPR006073">
    <property type="entry name" value="GTP-bd"/>
</dbReference>
<dbReference type="Pfam" id="PF07670">
    <property type="entry name" value="Gate"/>
    <property type="match status" value="2"/>
</dbReference>
<dbReference type="NCBIfam" id="TIGR00231">
    <property type="entry name" value="small_GTP"/>
    <property type="match status" value="1"/>
</dbReference>
<dbReference type="PRINTS" id="PR00326">
    <property type="entry name" value="GTP1OBG"/>
</dbReference>
<keyword evidence="1" id="KW-1133">Transmembrane helix</keyword>
<dbReference type="HOGENOM" id="CLU_013350_3_2_2"/>
<dbReference type="AlphaFoldDB" id="A3MVT0"/>
<dbReference type="InterPro" id="IPR011642">
    <property type="entry name" value="Gate_dom"/>
</dbReference>
<dbReference type="InterPro" id="IPR030389">
    <property type="entry name" value="G_FEOB_dom"/>
</dbReference>
<keyword evidence="4" id="KW-1185">Reference proteome</keyword>
<dbReference type="GO" id="GO:0015093">
    <property type="term" value="F:ferrous iron transmembrane transporter activity"/>
    <property type="evidence" value="ECO:0007669"/>
    <property type="project" value="TreeGrafter"/>
</dbReference>
<dbReference type="EMBL" id="CP000561">
    <property type="protein sequence ID" value="ABO08747.1"/>
    <property type="molecule type" value="Genomic_DNA"/>
</dbReference>
<feature type="transmembrane region" description="Helical" evidence="1">
    <location>
        <begin position="429"/>
        <end position="450"/>
    </location>
</feature>
<feature type="domain" description="FeoB-type G" evidence="2">
    <location>
        <begin position="2"/>
        <end position="159"/>
    </location>
</feature>
<evidence type="ECO:0000256" key="1">
    <source>
        <dbReference type="SAM" id="Phobius"/>
    </source>
</evidence>
<dbReference type="GO" id="GO:0005525">
    <property type="term" value="F:GTP binding"/>
    <property type="evidence" value="ECO:0007669"/>
    <property type="project" value="InterPro"/>
</dbReference>
<dbReference type="PANTHER" id="PTHR43185:SF1">
    <property type="entry name" value="FE(2+) TRANSPORTER FEOB"/>
    <property type="match status" value="1"/>
</dbReference>
<accession>A3MVT0</accession>
<keyword evidence="1" id="KW-0472">Membrane</keyword>
<reference evidence="3" key="1">
    <citation type="submission" date="2007-02" db="EMBL/GenBank/DDBJ databases">
        <title>Complete sequence of Pyrobaculum calidifontis JCM 11548.</title>
        <authorList>
            <consortium name="US DOE Joint Genome Institute"/>
            <person name="Copeland A."/>
            <person name="Lucas S."/>
            <person name="Lapidus A."/>
            <person name="Barry K."/>
            <person name="Glavina del Rio T."/>
            <person name="Dalin E."/>
            <person name="Tice H."/>
            <person name="Pitluck S."/>
            <person name="Chain P."/>
            <person name="Malfatti S."/>
            <person name="Shin M."/>
            <person name="Vergez L."/>
            <person name="Schmutz J."/>
            <person name="Larimer F."/>
            <person name="Land M."/>
            <person name="Hauser L."/>
            <person name="Kyrpides N."/>
            <person name="Mikhailova N."/>
            <person name="Cozen A.E."/>
            <person name="Fitz-Gibbon S.T."/>
            <person name="House C.H."/>
            <person name="Saltikov C."/>
            <person name="Lowe T.M."/>
            <person name="Richardson P."/>
        </authorList>
    </citation>
    <scope>NUCLEOTIDE SEQUENCE [LARGE SCALE GENOMIC DNA]</scope>
    <source>
        <strain evidence="3">JCM 11548</strain>
    </source>
</reference>
<dbReference type="Proteomes" id="UP000001431">
    <property type="component" value="Chromosome"/>
</dbReference>
<feature type="transmembrane region" description="Helical" evidence="1">
    <location>
        <begin position="361"/>
        <end position="385"/>
    </location>
</feature>
<evidence type="ECO:0000259" key="2">
    <source>
        <dbReference type="PROSITE" id="PS51711"/>
    </source>
</evidence>
<evidence type="ECO:0000313" key="4">
    <source>
        <dbReference type="Proteomes" id="UP000001431"/>
    </source>
</evidence>
<feature type="transmembrane region" description="Helical" evidence="1">
    <location>
        <begin position="330"/>
        <end position="355"/>
    </location>
</feature>
<dbReference type="OrthoDB" id="85305at2157"/>